<evidence type="ECO:0000313" key="1">
    <source>
        <dbReference type="EMBL" id="MFC6835551.1"/>
    </source>
</evidence>
<name>A0ABD5U5B6_9EURY</name>
<protein>
    <submittedName>
        <fullName evidence="1">Uncharacterized protein</fullName>
    </submittedName>
</protein>
<proteinExistence type="predicted"/>
<dbReference type="AlphaFoldDB" id="A0ABD5U5B6"/>
<accession>A0ABD5U5B6</accession>
<reference evidence="1 2" key="1">
    <citation type="journal article" date="2019" name="Int. J. Syst. Evol. Microbiol.">
        <title>The Global Catalogue of Microorganisms (GCM) 10K type strain sequencing project: providing services to taxonomists for standard genome sequencing and annotation.</title>
        <authorList>
            <consortium name="The Broad Institute Genomics Platform"/>
            <consortium name="The Broad Institute Genome Sequencing Center for Infectious Disease"/>
            <person name="Wu L."/>
            <person name="Ma J."/>
        </authorList>
    </citation>
    <scope>NUCLEOTIDE SEQUENCE [LARGE SCALE GENOMIC DNA]</scope>
    <source>
        <strain evidence="1 2">PSRA2</strain>
    </source>
</reference>
<dbReference type="RefSeq" id="WP_304447249.1">
    <property type="nucleotide sequence ID" value="NZ_JARRAH010000001.1"/>
</dbReference>
<gene>
    <name evidence="1" type="ORF">ACFQHK_03400</name>
</gene>
<organism evidence="1 2">
    <name type="scientific">Halomarina ordinaria</name>
    <dbReference type="NCBI Taxonomy" id="3033939"/>
    <lineage>
        <taxon>Archaea</taxon>
        <taxon>Methanobacteriati</taxon>
        <taxon>Methanobacteriota</taxon>
        <taxon>Stenosarchaea group</taxon>
        <taxon>Halobacteria</taxon>
        <taxon>Halobacteriales</taxon>
        <taxon>Natronomonadaceae</taxon>
        <taxon>Halomarina</taxon>
    </lineage>
</organism>
<keyword evidence="2" id="KW-1185">Reference proteome</keyword>
<sequence length="50" mass="5838">MRNRNSPYRFDAFEDADLDEAPEPDPTAVDLETVIVEGASMSYRSYRRQR</sequence>
<comment type="caution">
    <text evidence="1">The sequence shown here is derived from an EMBL/GenBank/DDBJ whole genome shotgun (WGS) entry which is preliminary data.</text>
</comment>
<evidence type="ECO:0000313" key="2">
    <source>
        <dbReference type="Proteomes" id="UP001596406"/>
    </source>
</evidence>
<dbReference type="EMBL" id="JBHSXM010000001">
    <property type="protein sequence ID" value="MFC6835551.1"/>
    <property type="molecule type" value="Genomic_DNA"/>
</dbReference>
<dbReference type="Proteomes" id="UP001596406">
    <property type="component" value="Unassembled WGS sequence"/>
</dbReference>